<dbReference type="GO" id="GO:0045892">
    <property type="term" value="P:negative regulation of DNA-templated transcription"/>
    <property type="evidence" value="ECO:0007669"/>
    <property type="project" value="InterPro"/>
</dbReference>
<dbReference type="InterPro" id="IPR005650">
    <property type="entry name" value="BlaI_family"/>
</dbReference>
<dbReference type="SUPFAM" id="SSF46785">
    <property type="entry name" value="Winged helix' DNA-binding domain"/>
    <property type="match status" value="1"/>
</dbReference>
<proteinExistence type="inferred from homology"/>
<organism evidence="6 7">
    <name type="scientific">Intrasporangium chromatireducens Q5-1</name>
    <dbReference type="NCBI Taxonomy" id="584657"/>
    <lineage>
        <taxon>Bacteria</taxon>
        <taxon>Bacillati</taxon>
        <taxon>Actinomycetota</taxon>
        <taxon>Actinomycetes</taxon>
        <taxon>Micrococcales</taxon>
        <taxon>Intrasporangiaceae</taxon>
        <taxon>Intrasporangium</taxon>
    </lineage>
</organism>
<protein>
    <submittedName>
        <fullName evidence="6">CopY family transcriptional regulator</fullName>
    </submittedName>
</protein>
<dbReference type="Proteomes" id="UP000019494">
    <property type="component" value="Unassembled WGS sequence"/>
</dbReference>
<keyword evidence="4" id="KW-0804">Transcription</keyword>
<dbReference type="OrthoDB" id="9813987at2"/>
<dbReference type="Pfam" id="PF03965">
    <property type="entry name" value="Penicillinase_R"/>
    <property type="match status" value="1"/>
</dbReference>
<evidence type="ECO:0000313" key="7">
    <source>
        <dbReference type="Proteomes" id="UP000019494"/>
    </source>
</evidence>
<keyword evidence="7" id="KW-1185">Reference proteome</keyword>
<dbReference type="PATRIC" id="fig|584657.3.peg.532"/>
<dbReference type="Gene3D" id="1.10.10.10">
    <property type="entry name" value="Winged helix-like DNA-binding domain superfamily/Winged helix DNA-binding domain"/>
    <property type="match status" value="1"/>
</dbReference>
<evidence type="ECO:0000256" key="1">
    <source>
        <dbReference type="ARBA" id="ARBA00011046"/>
    </source>
</evidence>
<feature type="compositionally biased region" description="Basic residues" evidence="5">
    <location>
        <begin position="138"/>
        <end position="147"/>
    </location>
</feature>
<dbReference type="GO" id="GO:0003677">
    <property type="term" value="F:DNA binding"/>
    <property type="evidence" value="ECO:0007669"/>
    <property type="project" value="UniProtKB-KW"/>
</dbReference>
<feature type="region of interest" description="Disordered" evidence="5">
    <location>
        <begin position="128"/>
        <end position="147"/>
    </location>
</feature>
<dbReference type="AlphaFoldDB" id="W9GN45"/>
<gene>
    <name evidence="6" type="ORF">N864_04295</name>
</gene>
<dbReference type="InterPro" id="IPR036390">
    <property type="entry name" value="WH_DNA-bd_sf"/>
</dbReference>
<evidence type="ECO:0000313" key="6">
    <source>
        <dbReference type="EMBL" id="EWT07515.1"/>
    </source>
</evidence>
<dbReference type="Gene3D" id="6.10.140.850">
    <property type="match status" value="1"/>
</dbReference>
<keyword evidence="3" id="KW-0238">DNA-binding</keyword>
<dbReference type="InterPro" id="IPR036388">
    <property type="entry name" value="WH-like_DNA-bd_sf"/>
</dbReference>
<evidence type="ECO:0000256" key="2">
    <source>
        <dbReference type="ARBA" id="ARBA00023015"/>
    </source>
</evidence>
<evidence type="ECO:0000256" key="4">
    <source>
        <dbReference type="ARBA" id="ARBA00023163"/>
    </source>
</evidence>
<name>W9GN45_9MICO</name>
<sequence length="147" mass="16549">MSTTPRNRLGELERAVLEHLWTEGPSHPEGLTVREVHDVVGVQRDLAYTTLMTVLDRMAKKGLVTRERDGRAWRYTAAASRDELTSETMRHALGELAGTERRSALLHFLDESTPEEIDELRAALAALEARQAPGSTPRGRHRRQKVT</sequence>
<evidence type="ECO:0000256" key="3">
    <source>
        <dbReference type="ARBA" id="ARBA00023125"/>
    </source>
</evidence>
<reference evidence="7" key="1">
    <citation type="submission" date="2013-08" db="EMBL/GenBank/DDBJ databases">
        <title>Intrasporangium oryzae NRRL B-24470.</title>
        <authorList>
            <person name="Liu H."/>
            <person name="Wang G."/>
        </authorList>
    </citation>
    <scope>NUCLEOTIDE SEQUENCE [LARGE SCALE GENOMIC DNA]</scope>
    <source>
        <strain evidence="7">Q5-1</strain>
    </source>
</reference>
<comment type="similarity">
    <text evidence="1">Belongs to the BlaI transcriptional regulatory family.</text>
</comment>
<keyword evidence="2" id="KW-0805">Transcription regulation</keyword>
<evidence type="ECO:0000256" key="5">
    <source>
        <dbReference type="SAM" id="MobiDB-lite"/>
    </source>
</evidence>
<accession>W9GN45</accession>
<dbReference type="EMBL" id="AWQS01000010">
    <property type="protein sequence ID" value="EWT07515.1"/>
    <property type="molecule type" value="Genomic_DNA"/>
</dbReference>
<comment type="caution">
    <text evidence="6">The sequence shown here is derived from an EMBL/GenBank/DDBJ whole genome shotgun (WGS) entry which is preliminary data.</text>
</comment>
<dbReference type="RefSeq" id="WP_034713127.1">
    <property type="nucleotide sequence ID" value="NZ_AWQS01000010.1"/>
</dbReference>
<dbReference type="PIRSF" id="PIRSF019455">
    <property type="entry name" value="CopR_AtkY"/>
    <property type="match status" value="1"/>
</dbReference>